<dbReference type="RefSeq" id="WP_190384273.1">
    <property type="nucleotide sequence ID" value="NZ_JACJQT010000080.1"/>
</dbReference>
<evidence type="ECO:0000313" key="1">
    <source>
        <dbReference type="EMBL" id="MBD2280919.1"/>
    </source>
</evidence>
<dbReference type="Proteomes" id="UP000606721">
    <property type="component" value="Unassembled WGS sequence"/>
</dbReference>
<proteinExistence type="predicted"/>
<organism evidence="1 2">
    <name type="scientific">Aphanizomenon flos-aquae FACHB-1040</name>
    <dbReference type="NCBI Taxonomy" id="2692887"/>
    <lineage>
        <taxon>Bacteria</taxon>
        <taxon>Bacillati</taxon>
        <taxon>Cyanobacteriota</taxon>
        <taxon>Cyanophyceae</taxon>
        <taxon>Nostocales</taxon>
        <taxon>Aphanizomenonaceae</taxon>
        <taxon>Aphanizomenon</taxon>
    </lineage>
</organism>
<evidence type="ECO:0000313" key="2">
    <source>
        <dbReference type="Proteomes" id="UP000606721"/>
    </source>
</evidence>
<comment type="caution">
    <text evidence="1">The sequence shown here is derived from an EMBL/GenBank/DDBJ whole genome shotgun (WGS) entry which is preliminary data.</text>
</comment>
<gene>
    <name evidence="1" type="ORF">H6F99_22390</name>
</gene>
<name>A0ABR8C1I3_APHFL</name>
<keyword evidence="2" id="KW-1185">Reference proteome</keyword>
<protein>
    <submittedName>
        <fullName evidence="1">Uncharacterized protein</fullName>
    </submittedName>
</protein>
<accession>A0ABR8C1I3</accession>
<dbReference type="EMBL" id="JACJQT010000080">
    <property type="protein sequence ID" value="MBD2280919.1"/>
    <property type="molecule type" value="Genomic_DNA"/>
</dbReference>
<reference evidence="1 2" key="1">
    <citation type="journal article" date="2020" name="ISME J.">
        <title>Comparative genomics reveals insights into cyanobacterial evolution and habitat adaptation.</title>
        <authorList>
            <person name="Chen M.Y."/>
            <person name="Teng W.K."/>
            <person name="Zhao L."/>
            <person name="Hu C.X."/>
            <person name="Zhou Y.K."/>
            <person name="Han B.P."/>
            <person name="Song L.R."/>
            <person name="Shu W.S."/>
        </authorList>
    </citation>
    <scope>NUCLEOTIDE SEQUENCE [LARGE SCALE GENOMIC DNA]</scope>
    <source>
        <strain evidence="1 2">FACHB-1040</strain>
    </source>
</reference>
<sequence>MKTQDILQALPNLSISDRLTIAELALQLVTQQKDSLTQDEKKRQLELAAITAIIDYTNDSELNVFSDLDGEDFYDYPDEDSQNL</sequence>